<gene>
    <name evidence="1" type="primary">X975_05479</name>
    <name evidence="1" type="ORF">TNCV_2396781</name>
</gene>
<dbReference type="EMBL" id="BMAU01021349">
    <property type="protein sequence ID" value="GFY18450.1"/>
    <property type="molecule type" value="Genomic_DNA"/>
</dbReference>
<evidence type="ECO:0000313" key="2">
    <source>
        <dbReference type="Proteomes" id="UP000887159"/>
    </source>
</evidence>
<keyword evidence="2" id="KW-1185">Reference proteome</keyword>
<proteinExistence type="predicted"/>
<dbReference type="InterPro" id="IPR036397">
    <property type="entry name" value="RNaseH_sf"/>
</dbReference>
<accession>A0A8X6SW23</accession>
<comment type="caution">
    <text evidence="1">The sequence shown here is derived from an EMBL/GenBank/DDBJ whole genome shotgun (WGS) entry which is preliminary data.</text>
</comment>
<dbReference type="Proteomes" id="UP000887159">
    <property type="component" value="Unassembled WGS sequence"/>
</dbReference>
<sequence length="148" mass="17072">MTLTHRHLRLEWCRARWHWTATEWSQVIFSDESGFNFSSVDNHVSVWSPLGERLSPTIDLLQHTVPTADVMVWGAIAYDTRSRLILIHSTMTARRNIQDILQLHVLLLMAGLPGAIFQQENARSHKQGYHKTAFATLPRFPSLFDTHI</sequence>
<evidence type="ECO:0000313" key="1">
    <source>
        <dbReference type="EMBL" id="GFY18450.1"/>
    </source>
</evidence>
<name>A0A8X6SW23_TRICX</name>
<reference evidence="1" key="1">
    <citation type="submission" date="2020-08" db="EMBL/GenBank/DDBJ databases">
        <title>Multicomponent nature underlies the extraordinary mechanical properties of spider dragline silk.</title>
        <authorList>
            <person name="Kono N."/>
            <person name="Nakamura H."/>
            <person name="Mori M."/>
            <person name="Yoshida Y."/>
            <person name="Ohtoshi R."/>
            <person name="Malay A.D."/>
            <person name="Moran D.A.P."/>
            <person name="Tomita M."/>
            <person name="Numata K."/>
            <person name="Arakawa K."/>
        </authorList>
    </citation>
    <scope>NUCLEOTIDE SEQUENCE</scope>
</reference>
<organism evidence="1 2">
    <name type="scientific">Trichonephila clavipes</name>
    <name type="common">Golden silk orbweaver</name>
    <name type="synonym">Nephila clavipes</name>
    <dbReference type="NCBI Taxonomy" id="2585209"/>
    <lineage>
        <taxon>Eukaryota</taxon>
        <taxon>Metazoa</taxon>
        <taxon>Ecdysozoa</taxon>
        <taxon>Arthropoda</taxon>
        <taxon>Chelicerata</taxon>
        <taxon>Arachnida</taxon>
        <taxon>Araneae</taxon>
        <taxon>Araneomorphae</taxon>
        <taxon>Entelegynae</taxon>
        <taxon>Araneoidea</taxon>
        <taxon>Nephilidae</taxon>
        <taxon>Trichonephila</taxon>
    </lineage>
</organism>
<dbReference type="Gene3D" id="3.30.420.10">
    <property type="entry name" value="Ribonuclease H-like superfamily/Ribonuclease H"/>
    <property type="match status" value="1"/>
</dbReference>
<dbReference type="AlphaFoldDB" id="A0A8X6SW23"/>
<dbReference type="GO" id="GO:0003676">
    <property type="term" value="F:nucleic acid binding"/>
    <property type="evidence" value="ECO:0007669"/>
    <property type="project" value="InterPro"/>
</dbReference>
<protein>
    <submittedName>
        <fullName evidence="1">Transposable element Tcb2 transposase</fullName>
    </submittedName>
</protein>